<reference evidence="1" key="1">
    <citation type="submission" date="2019-03" db="EMBL/GenBank/DDBJ databases">
        <title>Long read genome sequence of the mycoparasitic Pythium oligandrum ATCC 38472 isolated from sugarbeet rhizosphere.</title>
        <authorList>
            <person name="Gaulin E."/>
        </authorList>
    </citation>
    <scope>NUCLEOTIDE SEQUENCE</scope>
    <source>
        <strain evidence="1">ATCC 38472_TT</strain>
    </source>
</reference>
<evidence type="ECO:0000313" key="1">
    <source>
        <dbReference type="EMBL" id="TMW68853.1"/>
    </source>
</evidence>
<proteinExistence type="predicted"/>
<evidence type="ECO:0000313" key="2">
    <source>
        <dbReference type="Proteomes" id="UP000794436"/>
    </source>
</evidence>
<dbReference type="OrthoDB" id="112115at2759"/>
<name>A0A8K1CTW0_PYTOL</name>
<dbReference type="Proteomes" id="UP000794436">
    <property type="component" value="Unassembled WGS sequence"/>
</dbReference>
<accession>A0A8K1CTW0</accession>
<comment type="caution">
    <text evidence="1">The sequence shown here is derived from an EMBL/GenBank/DDBJ whole genome shotgun (WGS) entry which is preliminary data.</text>
</comment>
<sequence>MTDSTQLSDAYLLDSSLKSDPEIRISKGKKVITVNDGNNGSYNSGLVIIDSSNQLNGSNGWASLKEGYLSFPYVVTAKNTGNQAFSAPLNRFCSTLKTGIWNLISDIEVELDGKSILTSCDYKMFWNNLRAQTETSLADAYKHAAETNLYPDDWYSINYTSVQSVTGDGYSNNQSDVLQQLDTTLAQNQENRACNSGFVSKLNNAPMVVDQATNPSFSWPSLNKGASASIVQHTGRNAFIEVGTASPGSVAGTWIYLVKIRLTDLHPLFKELDLCANPKLKLKLRFNTGVVAVDMDKTAQGSSNGIAQLTTDNGASALVTTAAGANTFKVTSFTPNFTQTTMKLKSVSVPNGKGTDDKQLNATFDRTLGATYKNIKYVAVLPFAETTDLFATATNVEQFQSPFDSAPWTYMPGASMRNFQVTVGNTTVFAETHEYDYESFLEEFSKLGAINGDVTREMNTGLIDFNKWTFAPCAMIADCSRITEKDVPASIRVSFTNNCSQGMNVLVPVVYERELSIDRLTGEVERWD</sequence>
<dbReference type="AlphaFoldDB" id="A0A8K1CTW0"/>
<keyword evidence="2" id="KW-1185">Reference proteome</keyword>
<protein>
    <submittedName>
        <fullName evidence="1">Uncharacterized protein</fullName>
    </submittedName>
</protein>
<organism evidence="1 2">
    <name type="scientific">Pythium oligandrum</name>
    <name type="common">Mycoparasitic fungus</name>
    <dbReference type="NCBI Taxonomy" id="41045"/>
    <lineage>
        <taxon>Eukaryota</taxon>
        <taxon>Sar</taxon>
        <taxon>Stramenopiles</taxon>
        <taxon>Oomycota</taxon>
        <taxon>Peronosporomycetes</taxon>
        <taxon>Pythiales</taxon>
        <taxon>Pythiaceae</taxon>
        <taxon>Pythium</taxon>
    </lineage>
</organism>
<gene>
    <name evidence="1" type="ORF">Poli38472_006321</name>
</gene>
<dbReference type="EMBL" id="SPLM01000002">
    <property type="protein sequence ID" value="TMW68853.1"/>
    <property type="molecule type" value="Genomic_DNA"/>
</dbReference>